<sequence length="86" mass="9658">MDQLRTQSKEQAFEIEKLRLHNRALEHQLTIYQEQIALLTRQSGTIVQKMVLPVALALPEAVKQDSSSVAKLVPPLIKIGIVDEKA</sequence>
<name>A0AA36DG42_9BILA</name>
<proteinExistence type="predicted"/>
<dbReference type="Proteomes" id="UP001177023">
    <property type="component" value="Unassembled WGS sequence"/>
</dbReference>
<keyword evidence="3" id="KW-1185">Reference proteome</keyword>
<feature type="coiled-coil region" evidence="1">
    <location>
        <begin position="15"/>
        <end position="42"/>
    </location>
</feature>
<gene>
    <name evidence="2" type="ORF">MSPICULIGERA_LOCUS25014</name>
</gene>
<dbReference type="AlphaFoldDB" id="A0AA36DG42"/>
<evidence type="ECO:0000313" key="3">
    <source>
        <dbReference type="Proteomes" id="UP001177023"/>
    </source>
</evidence>
<dbReference type="EMBL" id="CATQJA010002709">
    <property type="protein sequence ID" value="CAJ0587034.1"/>
    <property type="molecule type" value="Genomic_DNA"/>
</dbReference>
<accession>A0AA36DG42</accession>
<evidence type="ECO:0000313" key="2">
    <source>
        <dbReference type="EMBL" id="CAJ0587034.1"/>
    </source>
</evidence>
<keyword evidence="1" id="KW-0175">Coiled coil</keyword>
<feature type="non-terminal residue" evidence="2">
    <location>
        <position position="86"/>
    </location>
</feature>
<protein>
    <submittedName>
        <fullName evidence="2">Uncharacterized protein</fullName>
    </submittedName>
</protein>
<comment type="caution">
    <text evidence="2">The sequence shown here is derived from an EMBL/GenBank/DDBJ whole genome shotgun (WGS) entry which is preliminary data.</text>
</comment>
<evidence type="ECO:0000256" key="1">
    <source>
        <dbReference type="SAM" id="Coils"/>
    </source>
</evidence>
<organism evidence="2 3">
    <name type="scientific">Mesorhabditis spiculigera</name>
    <dbReference type="NCBI Taxonomy" id="96644"/>
    <lineage>
        <taxon>Eukaryota</taxon>
        <taxon>Metazoa</taxon>
        <taxon>Ecdysozoa</taxon>
        <taxon>Nematoda</taxon>
        <taxon>Chromadorea</taxon>
        <taxon>Rhabditida</taxon>
        <taxon>Rhabditina</taxon>
        <taxon>Rhabditomorpha</taxon>
        <taxon>Rhabditoidea</taxon>
        <taxon>Rhabditidae</taxon>
        <taxon>Mesorhabditinae</taxon>
        <taxon>Mesorhabditis</taxon>
    </lineage>
</organism>
<reference evidence="2" key="1">
    <citation type="submission" date="2023-06" db="EMBL/GenBank/DDBJ databases">
        <authorList>
            <person name="Delattre M."/>
        </authorList>
    </citation>
    <scope>NUCLEOTIDE SEQUENCE</scope>
    <source>
        <strain evidence="2">AF72</strain>
    </source>
</reference>